<comment type="cofactor">
    <cofactor evidence="1">
        <name>[4Fe-4S] cluster</name>
        <dbReference type="ChEBI" id="CHEBI:49883"/>
    </cofactor>
</comment>
<dbReference type="SUPFAM" id="SSF102114">
    <property type="entry name" value="Radical SAM enzymes"/>
    <property type="match status" value="1"/>
</dbReference>
<evidence type="ECO:0000259" key="9">
    <source>
        <dbReference type="PROSITE" id="PS51918"/>
    </source>
</evidence>
<evidence type="ECO:0000313" key="10">
    <source>
        <dbReference type="EMBL" id="CAO81389.1"/>
    </source>
</evidence>
<dbReference type="InterPro" id="IPR058240">
    <property type="entry name" value="rSAM_sf"/>
</dbReference>
<feature type="domain" description="Radical SAM core" evidence="9">
    <location>
        <begin position="134"/>
        <end position="361"/>
    </location>
</feature>
<keyword evidence="2" id="KW-0004">4Fe-4S</keyword>
<dbReference type="SFLD" id="SFLDG01061">
    <property type="entry name" value="methylthiotransferase"/>
    <property type="match status" value="1"/>
</dbReference>
<dbReference type="SMART" id="SM00729">
    <property type="entry name" value="Elp3"/>
    <property type="match status" value="1"/>
</dbReference>
<dbReference type="KEGG" id="caci:CLOAM1542"/>
<dbReference type="PROSITE" id="PS51918">
    <property type="entry name" value="RADICAL_SAM"/>
    <property type="match status" value="1"/>
</dbReference>
<evidence type="ECO:0000256" key="1">
    <source>
        <dbReference type="ARBA" id="ARBA00001966"/>
    </source>
</evidence>
<dbReference type="GO" id="GO:0046872">
    <property type="term" value="F:metal ion binding"/>
    <property type="evidence" value="ECO:0007669"/>
    <property type="project" value="UniProtKB-KW"/>
</dbReference>
<protein>
    <submittedName>
        <fullName evidence="10">MiaB-like tRNA modifying enzyme</fullName>
        <ecNumber evidence="10">1.3.1.74</ecNumber>
    </submittedName>
</protein>
<evidence type="ECO:0000256" key="6">
    <source>
        <dbReference type="ARBA" id="ARBA00023004"/>
    </source>
</evidence>
<dbReference type="STRING" id="459349.CLOAM1542"/>
<dbReference type="AlphaFoldDB" id="B0VES1"/>
<reference evidence="10 11" key="1">
    <citation type="journal article" date="2008" name="J. Bacteriol.">
        <title>'Candidatus Cloacamonas acidaminovorans': genome sequence reconstruction provides a first glimpse of a new bacterial division.</title>
        <authorList>
            <person name="Pelletier E."/>
            <person name="Kreimeyer A."/>
            <person name="Bocs S."/>
            <person name="Rouy Z."/>
            <person name="Gyapay G."/>
            <person name="Chouari R."/>
            <person name="Riviere D."/>
            <person name="Ganesan A."/>
            <person name="Daegelen P."/>
            <person name="Sghir A."/>
            <person name="Cohen G.N."/>
            <person name="Medigue C."/>
            <person name="Weissenbach J."/>
            <person name="Le Paslier D."/>
        </authorList>
    </citation>
    <scope>NUCLEOTIDE SEQUENCE [LARGE SCALE GENOMIC DNA]</scope>
    <source>
        <strain evidence="11">Evry</strain>
    </source>
</reference>
<dbReference type="OrthoDB" id="9805215at2"/>
<organism evidence="10 11">
    <name type="scientific">Cloacimonas acidaminovorans (strain Evry)</name>
    <dbReference type="NCBI Taxonomy" id="459349"/>
    <lineage>
        <taxon>Bacteria</taxon>
        <taxon>Pseudomonadati</taxon>
        <taxon>Candidatus Cloacimonadota</taxon>
        <taxon>Candidatus Cloacimonadia</taxon>
        <taxon>Candidatus Cloacimonadales</taxon>
        <taxon>Candidatus Cloacimonadaceae</taxon>
        <taxon>Candidatus Cloacimonas</taxon>
    </lineage>
</organism>
<dbReference type="eggNOG" id="COG0621">
    <property type="taxonomic scope" value="Bacteria"/>
</dbReference>
<evidence type="ECO:0000256" key="2">
    <source>
        <dbReference type="ARBA" id="ARBA00022485"/>
    </source>
</evidence>
<dbReference type="GO" id="GO:0051539">
    <property type="term" value="F:4 iron, 4 sulfur cluster binding"/>
    <property type="evidence" value="ECO:0007669"/>
    <property type="project" value="UniProtKB-KW"/>
</dbReference>
<evidence type="ECO:0000259" key="8">
    <source>
        <dbReference type="PROSITE" id="PS51449"/>
    </source>
</evidence>
<dbReference type="EMBL" id="CU466930">
    <property type="protein sequence ID" value="CAO81389.1"/>
    <property type="molecule type" value="Genomic_DNA"/>
</dbReference>
<dbReference type="Gene3D" id="3.80.30.20">
    <property type="entry name" value="tm_1862 like domain"/>
    <property type="match status" value="1"/>
</dbReference>
<dbReference type="InterPro" id="IPR023404">
    <property type="entry name" value="rSAM_horseshoe"/>
</dbReference>
<dbReference type="Pfam" id="PF00919">
    <property type="entry name" value="UPF0004"/>
    <property type="match status" value="1"/>
</dbReference>
<keyword evidence="6" id="KW-0408">Iron</keyword>
<dbReference type="InterPro" id="IPR013848">
    <property type="entry name" value="Methylthiotransferase_N"/>
</dbReference>
<dbReference type="Proteomes" id="UP000002019">
    <property type="component" value="Chromosome"/>
</dbReference>
<evidence type="ECO:0000256" key="3">
    <source>
        <dbReference type="ARBA" id="ARBA00022679"/>
    </source>
</evidence>
<sequence length="422" mass="48182">MIRIAIATLGCKANQAESSIILDQFNDFKLVPWQEEADIYIINTCTVTNRTDYKSRYLIRQALSQKTQNPFAKIVVTGCFAQRYPEEIAKMGNVDWIIDNQQKLNIADILAGGNYEFMDIMQAKEFVYKPTAKMYNRTRAFQIIQDGCDFNCAYCAVPYGRGRSRSATLEQVIQQAKLFVENGYKEIVLSGINLGLYKDGNNDLTDVLLRLNELQGLELIRLSSVEPQLFNDKLINTLPLIPKLCSHYHIPLQCGADSGLKRMRRHYTSTTINQLIVKICERIPYPAIGMDVITGFPGETEEEHNQTCEFLRSLPLAYLHIFTFSKRKGTPAFDFPNQISKTIKNRRANELSQISRELTSAYTKSLMENNIPLRGIVEKNTAGYCEFLSDHYVRVRFSGNFQPGDFVQVPSQEAQIKMKNEE</sequence>
<keyword evidence="3" id="KW-0808">Transferase</keyword>
<dbReference type="RefSeq" id="WP_015425247.1">
    <property type="nucleotide sequence ID" value="NC_020449.1"/>
</dbReference>
<dbReference type="PANTHER" id="PTHR11918">
    <property type="entry name" value="RADICAL SAM PROTEINS"/>
    <property type="match status" value="1"/>
</dbReference>
<dbReference type="NCBIfam" id="TIGR00089">
    <property type="entry name" value="MiaB/RimO family radical SAM methylthiotransferase"/>
    <property type="match status" value="1"/>
</dbReference>
<feature type="domain" description="MTTase N-terminal" evidence="8">
    <location>
        <begin position="2"/>
        <end position="115"/>
    </location>
</feature>
<dbReference type="GO" id="GO:0035598">
    <property type="term" value="F:tRNA (N(6)-L-threonylcarbamoyladenosine(37)-C(2))-methylthiotransferase activity"/>
    <property type="evidence" value="ECO:0007669"/>
    <property type="project" value="TreeGrafter"/>
</dbReference>
<proteinExistence type="predicted"/>
<keyword evidence="7" id="KW-0411">Iron-sulfur</keyword>
<dbReference type="InterPro" id="IPR038135">
    <property type="entry name" value="Methylthiotransferase_N_sf"/>
</dbReference>
<dbReference type="EC" id="1.3.1.74" evidence="10"/>
<dbReference type="InterPro" id="IPR006467">
    <property type="entry name" value="MiaB-like_bact"/>
</dbReference>
<dbReference type="PANTHER" id="PTHR11918:SF45">
    <property type="entry name" value="THREONYLCARBAMOYLADENOSINE TRNA METHYLTHIOTRANSFERASE"/>
    <property type="match status" value="1"/>
</dbReference>
<dbReference type="SFLD" id="SFLDS00029">
    <property type="entry name" value="Radical_SAM"/>
    <property type="match status" value="1"/>
</dbReference>
<dbReference type="HOGENOM" id="CLU_018697_1_0_0"/>
<evidence type="ECO:0000313" key="11">
    <source>
        <dbReference type="Proteomes" id="UP000002019"/>
    </source>
</evidence>
<evidence type="ECO:0000256" key="4">
    <source>
        <dbReference type="ARBA" id="ARBA00022691"/>
    </source>
</evidence>
<dbReference type="GO" id="GO:0032440">
    <property type="term" value="F:2-alkenal reductase [NAD(P)H] activity"/>
    <property type="evidence" value="ECO:0007669"/>
    <property type="project" value="UniProtKB-EC"/>
</dbReference>
<gene>
    <name evidence="10" type="ordered locus">CLOAM1542</name>
</gene>
<keyword evidence="5" id="KW-0479">Metal-binding</keyword>
<dbReference type="NCBIfam" id="TIGR01579">
    <property type="entry name" value="MiaB-like-C"/>
    <property type="match status" value="1"/>
</dbReference>
<keyword evidence="10" id="KW-0560">Oxidoreductase</keyword>
<dbReference type="InterPro" id="IPR005839">
    <property type="entry name" value="Methylthiotransferase"/>
</dbReference>
<keyword evidence="4" id="KW-0949">S-adenosyl-L-methionine</keyword>
<name>B0VES1_CLOAI</name>
<evidence type="ECO:0000256" key="5">
    <source>
        <dbReference type="ARBA" id="ARBA00022723"/>
    </source>
</evidence>
<dbReference type="InterPro" id="IPR006638">
    <property type="entry name" value="Elp3/MiaA/NifB-like_rSAM"/>
</dbReference>
<evidence type="ECO:0000256" key="7">
    <source>
        <dbReference type="ARBA" id="ARBA00023014"/>
    </source>
</evidence>
<dbReference type="InterPro" id="IPR007197">
    <property type="entry name" value="rSAM"/>
</dbReference>
<accession>B0VES1</accession>
<dbReference type="SFLD" id="SFLDG01082">
    <property type="entry name" value="B12-binding_domain_containing"/>
    <property type="match status" value="1"/>
</dbReference>
<dbReference type="PROSITE" id="PS51449">
    <property type="entry name" value="MTTASE_N"/>
    <property type="match status" value="1"/>
</dbReference>
<dbReference type="Pfam" id="PF04055">
    <property type="entry name" value="Radical_SAM"/>
    <property type="match status" value="1"/>
</dbReference>
<dbReference type="Gene3D" id="3.40.50.12160">
    <property type="entry name" value="Methylthiotransferase, N-terminal domain"/>
    <property type="match status" value="1"/>
</dbReference>
<keyword evidence="11" id="KW-1185">Reference proteome</keyword>